<dbReference type="HOGENOM" id="CLU_2764788_0_0_1"/>
<feature type="domain" description="RRM" evidence="2">
    <location>
        <begin position="1"/>
        <end position="62"/>
    </location>
</feature>
<dbReference type="Proteomes" id="UP000005242">
    <property type="component" value="Unassembled WGS sequence"/>
</dbReference>
<dbReference type="SUPFAM" id="SSF54928">
    <property type="entry name" value="RNA-binding domain, RBD"/>
    <property type="match status" value="1"/>
</dbReference>
<protein>
    <recommendedName>
        <fullName evidence="2">RRM domain-containing protein</fullName>
    </recommendedName>
</protein>
<dbReference type="EMBL" id="JH668243">
    <property type="protein sequence ID" value="EIM20022.1"/>
    <property type="molecule type" value="Genomic_DNA"/>
</dbReference>
<evidence type="ECO:0000259" key="2">
    <source>
        <dbReference type="PROSITE" id="PS50102"/>
    </source>
</evidence>
<dbReference type="RefSeq" id="XP_006959893.1">
    <property type="nucleotide sequence ID" value="XM_006959831.1"/>
</dbReference>
<dbReference type="KEGG" id="wse:WALSEDRAFT_10945"/>
<dbReference type="InterPro" id="IPR012677">
    <property type="entry name" value="Nucleotide-bd_a/b_plait_sf"/>
</dbReference>
<dbReference type="InterPro" id="IPR000504">
    <property type="entry name" value="RRM_dom"/>
</dbReference>
<dbReference type="STRING" id="671144.I4Y7T0"/>
<dbReference type="OrthoDB" id="6730379at2759"/>
<feature type="non-terminal residue" evidence="3">
    <location>
        <position position="1"/>
    </location>
</feature>
<organism evidence="3 4">
    <name type="scientific">Wallemia mellicola (strain ATCC MYA-4683 / CBS 633.66)</name>
    <name type="common">Wallemia sebi (CBS 633.66)</name>
    <dbReference type="NCBI Taxonomy" id="671144"/>
    <lineage>
        <taxon>Eukaryota</taxon>
        <taxon>Fungi</taxon>
        <taxon>Dikarya</taxon>
        <taxon>Basidiomycota</taxon>
        <taxon>Wallemiomycotina</taxon>
        <taxon>Wallemiomycetes</taxon>
        <taxon>Wallemiales</taxon>
        <taxon>Wallemiaceae</taxon>
        <taxon>Wallemia</taxon>
    </lineage>
</organism>
<evidence type="ECO:0000313" key="3">
    <source>
        <dbReference type="EMBL" id="EIM20022.1"/>
    </source>
</evidence>
<dbReference type="PROSITE" id="PS50102">
    <property type="entry name" value="RRM"/>
    <property type="match status" value="1"/>
</dbReference>
<dbReference type="eggNOG" id="ENOG502RH7I">
    <property type="taxonomic scope" value="Eukaryota"/>
</dbReference>
<evidence type="ECO:0000256" key="1">
    <source>
        <dbReference type="PROSITE-ProRule" id="PRU00176"/>
    </source>
</evidence>
<dbReference type="AlphaFoldDB" id="I4Y7T0"/>
<proteinExistence type="predicted"/>
<sequence>YTLIKHFKTFGKIKKLDYLYHTSGPYEGRPRGYAFIEYESLLDATTAKELSHKRAFDGKLIV</sequence>
<dbReference type="GO" id="GO:0003723">
    <property type="term" value="F:RNA binding"/>
    <property type="evidence" value="ECO:0007669"/>
    <property type="project" value="UniProtKB-UniRule"/>
</dbReference>
<keyword evidence="4" id="KW-1185">Reference proteome</keyword>
<dbReference type="InterPro" id="IPR035979">
    <property type="entry name" value="RBD_domain_sf"/>
</dbReference>
<gene>
    <name evidence="3" type="ORF">WALSEDRAFT_10945</name>
</gene>
<dbReference type="InParanoid" id="I4Y7T0"/>
<name>I4Y7T0_WALMC</name>
<evidence type="ECO:0000313" key="4">
    <source>
        <dbReference type="Proteomes" id="UP000005242"/>
    </source>
</evidence>
<keyword evidence="1" id="KW-0694">RNA-binding</keyword>
<dbReference type="OMA" id="FLDYMFH"/>
<accession>I4Y7T0</accession>
<dbReference type="Pfam" id="PF00076">
    <property type="entry name" value="RRM_1"/>
    <property type="match status" value="1"/>
</dbReference>
<dbReference type="GeneID" id="18470586"/>
<dbReference type="Gene3D" id="3.30.70.330">
    <property type="match status" value="1"/>
</dbReference>
<feature type="non-terminal residue" evidence="3">
    <location>
        <position position="62"/>
    </location>
</feature>
<reference evidence="3 4" key="1">
    <citation type="journal article" date="2012" name="Fungal Genet. Biol.">
        <title>The genome of the xerotolerant mold Wallemia sebi reveals adaptations to osmotic stress and suggests cryptic sexual reproduction.</title>
        <authorList>
            <person name="Padamsee M."/>
            <person name="Kumar T.K.A."/>
            <person name="Riley R."/>
            <person name="Binder M."/>
            <person name="Boyd A."/>
            <person name="Calvo A.M."/>
            <person name="Furukawa K."/>
            <person name="Hesse C."/>
            <person name="Hohmann S."/>
            <person name="James T.Y."/>
            <person name="LaButti K."/>
            <person name="Lapidus A."/>
            <person name="Lindquist E."/>
            <person name="Lucas S."/>
            <person name="Miller K."/>
            <person name="Shantappa S."/>
            <person name="Grigoriev I.V."/>
            <person name="Hibbett D.S."/>
            <person name="McLaughlin D.J."/>
            <person name="Spatafora J.W."/>
            <person name="Aime M.C."/>
        </authorList>
    </citation>
    <scope>NUCLEOTIDE SEQUENCE [LARGE SCALE GENOMIC DNA]</scope>
    <source>
        <strain evidence="4">ATCC MYA-4683 / CBS 633.66</strain>
    </source>
</reference>